<keyword evidence="4 12" id="KW-0812">Transmembrane</keyword>
<comment type="similarity">
    <text evidence="12">Belongs to the G-protein coupled receptor 1 family.</text>
</comment>
<keyword evidence="11 12" id="KW-0807">Transducer</keyword>
<dbReference type="PROSITE" id="PS00237">
    <property type="entry name" value="G_PROTEIN_RECEP_F1_1"/>
    <property type="match status" value="1"/>
</dbReference>
<comment type="subcellular location">
    <subcellularLocation>
        <location evidence="1 13">Cell membrane</location>
        <topology evidence="1 13">Multi-pass membrane protein</topology>
    </subcellularLocation>
</comment>
<dbReference type="PANTHER" id="PTHR26452">
    <property type="entry name" value="OLFACTORY RECEPTOR"/>
    <property type="match status" value="1"/>
</dbReference>
<feature type="transmembrane region" description="Helical" evidence="13">
    <location>
        <begin position="197"/>
        <end position="221"/>
    </location>
</feature>
<keyword evidence="10" id="KW-0325">Glycoprotein</keyword>
<accession>A0AAV3AEU4</accession>
<dbReference type="GO" id="GO:0004984">
    <property type="term" value="F:olfactory receptor activity"/>
    <property type="evidence" value="ECO:0007669"/>
    <property type="project" value="InterPro"/>
</dbReference>
<evidence type="ECO:0000256" key="12">
    <source>
        <dbReference type="RuleBase" id="RU000688"/>
    </source>
</evidence>
<keyword evidence="2 13" id="KW-1003">Cell membrane</keyword>
<dbReference type="InterPro" id="IPR000276">
    <property type="entry name" value="GPCR_Rhodpsn"/>
</dbReference>
<name>A0AAV3AEU4_PYXAD</name>
<evidence type="ECO:0000256" key="13">
    <source>
        <dbReference type="RuleBase" id="RU363047"/>
    </source>
</evidence>
<dbReference type="InterPro" id="IPR017452">
    <property type="entry name" value="GPCR_Rhodpsn_7TM"/>
</dbReference>
<evidence type="ECO:0000313" key="15">
    <source>
        <dbReference type="EMBL" id="DBA22911.1"/>
    </source>
</evidence>
<dbReference type="AlphaFoldDB" id="A0AAV3AEU4"/>
<dbReference type="Pfam" id="PF13853">
    <property type="entry name" value="7tm_4"/>
    <property type="match status" value="1"/>
</dbReference>
<dbReference type="Proteomes" id="UP001181693">
    <property type="component" value="Unassembled WGS sequence"/>
</dbReference>
<evidence type="ECO:0000256" key="7">
    <source>
        <dbReference type="ARBA" id="ARBA00023040"/>
    </source>
</evidence>
<evidence type="ECO:0000313" key="16">
    <source>
        <dbReference type="Proteomes" id="UP001181693"/>
    </source>
</evidence>
<dbReference type="EMBL" id="DYDO01000006">
    <property type="protein sequence ID" value="DBA22911.1"/>
    <property type="molecule type" value="Genomic_DNA"/>
</dbReference>
<protein>
    <recommendedName>
        <fullName evidence="13">Olfactory receptor</fullName>
    </recommendedName>
</protein>
<dbReference type="PRINTS" id="PR00237">
    <property type="entry name" value="GPCRRHODOPSN"/>
</dbReference>
<dbReference type="InterPro" id="IPR000725">
    <property type="entry name" value="Olfact_rcpt"/>
</dbReference>
<keyword evidence="16" id="KW-1185">Reference proteome</keyword>
<comment type="caution">
    <text evidence="15">The sequence shown here is derived from an EMBL/GenBank/DDBJ whole genome shotgun (WGS) entry which is preliminary data.</text>
</comment>
<keyword evidence="6 13" id="KW-1133">Transmembrane helix</keyword>
<keyword evidence="9 12" id="KW-0675">Receptor</keyword>
<evidence type="ECO:0000256" key="1">
    <source>
        <dbReference type="ARBA" id="ARBA00004651"/>
    </source>
</evidence>
<feature type="transmembrane region" description="Helical" evidence="13">
    <location>
        <begin position="138"/>
        <end position="162"/>
    </location>
</feature>
<feature type="domain" description="G-protein coupled receptors family 1 profile" evidence="14">
    <location>
        <begin position="39"/>
        <end position="286"/>
    </location>
</feature>
<feature type="transmembrane region" description="Helical" evidence="13">
    <location>
        <begin position="233"/>
        <end position="256"/>
    </location>
</feature>
<dbReference type="FunFam" id="1.20.1070.10:FF:000010">
    <property type="entry name" value="Olfactory receptor"/>
    <property type="match status" value="1"/>
</dbReference>
<feature type="transmembrane region" description="Helical" evidence="13">
    <location>
        <begin position="100"/>
        <end position="118"/>
    </location>
</feature>
<dbReference type="GO" id="GO:0004930">
    <property type="term" value="F:G protein-coupled receptor activity"/>
    <property type="evidence" value="ECO:0007669"/>
    <property type="project" value="UniProtKB-KW"/>
</dbReference>
<evidence type="ECO:0000256" key="8">
    <source>
        <dbReference type="ARBA" id="ARBA00023136"/>
    </source>
</evidence>
<dbReference type="SUPFAM" id="SSF81321">
    <property type="entry name" value="Family A G protein-coupled receptor-like"/>
    <property type="match status" value="1"/>
</dbReference>
<evidence type="ECO:0000256" key="4">
    <source>
        <dbReference type="ARBA" id="ARBA00022692"/>
    </source>
</evidence>
<evidence type="ECO:0000259" key="14">
    <source>
        <dbReference type="PROSITE" id="PS50262"/>
    </source>
</evidence>
<evidence type="ECO:0000256" key="9">
    <source>
        <dbReference type="ARBA" id="ARBA00023170"/>
    </source>
</evidence>
<feature type="transmembrane region" description="Helical" evidence="13">
    <location>
        <begin position="271"/>
        <end position="288"/>
    </location>
</feature>
<keyword evidence="5 13" id="KW-0552">Olfaction</keyword>
<keyword evidence="8 13" id="KW-0472">Membrane</keyword>
<organism evidence="15 16">
    <name type="scientific">Pyxicephalus adspersus</name>
    <name type="common">African bullfrog</name>
    <dbReference type="NCBI Taxonomy" id="30357"/>
    <lineage>
        <taxon>Eukaryota</taxon>
        <taxon>Metazoa</taxon>
        <taxon>Chordata</taxon>
        <taxon>Craniata</taxon>
        <taxon>Vertebrata</taxon>
        <taxon>Euteleostomi</taxon>
        <taxon>Amphibia</taxon>
        <taxon>Batrachia</taxon>
        <taxon>Anura</taxon>
        <taxon>Neobatrachia</taxon>
        <taxon>Ranoidea</taxon>
        <taxon>Pyxicephalidae</taxon>
        <taxon>Pyxicephalinae</taxon>
        <taxon>Pyxicephalus</taxon>
    </lineage>
</organism>
<evidence type="ECO:0000256" key="3">
    <source>
        <dbReference type="ARBA" id="ARBA00022606"/>
    </source>
</evidence>
<evidence type="ECO:0000256" key="10">
    <source>
        <dbReference type="ARBA" id="ARBA00023180"/>
    </source>
</evidence>
<gene>
    <name evidence="15" type="ORF">GDO54_013899</name>
</gene>
<reference evidence="15" key="1">
    <citation type="thesis" date="2020" institute="ProQuest LLC" country="789 East Eisenhower Parkway, Ann Arbor, MI, USA">
        <title>Comparative Genomics and Chromosome Evolution.</title>
        <authorList>
            <person name="Mudd A.B."/>
        </authorList>
    </citation>
    <scope>NUCLEOTIDE SEQUENCE</scope>
    <source>
        <strain evidence="15">1538</strain>
        <tissue evidence="15">Blood</tissue>
    </source>
</reference>
<keyword evidence="3 13" id="KW-0716">Sensory transduction</keyword>
<evidence type="ECO:0000256" key="6">
    <source>
        <dbReference type="ARBA" id="ARBA00022989"/>
    </source>
</evidence>
<dbReference type="GO" id="GO:0005886">
    <property type="term" value="C:plasma membrane"/>
    <property type="evidence" value="ECO:0007669"/>
    <property type="project" value="UniProtKB-SubCell"/>
</dbReference>
<dbReference type="PRINTS" id="PR00245">
    <property type="entry name" value="OLFACTORYR"/>
</dbReference>
<feature type="transmembrane region" description="Helical" evidence="13">
    <location>
        <begin position="60"/>
        <end position="80"/>
    </location>
</feature>
<sequence length="308" mass="34976">MQNITIVAEFTLLGFSIHPKLRIHIFCLVLLCYTMTMMGNLFIISLVLQNSKIQKPMYCFLANLAVIDICFVNTTIPNLLKDIWIESKSISVTCCIAQMYSFSLSGTAEFAILAVMSFDRYVAICFPLHYSTIMKRQVCFHLIAGVWYSSFLSSCFSGYLIMNLTFCFPNIDHFFCDIYPLLKNSCTSTLLIENCVVASSSLIIVSLIITIISYVNIIFTVVKIKTTKGKQRVFTTCSSHAIVVSLVYGSCIFTYFRPSQIQRGYFNKNVSILNTIIVPLINPFIYTLRNQSIKEAIYDIFHKITSTD</sequence>
<evidence type="ECO:0000256" key="5">
    <source>
        <dbReference type="ARBA" id="ARBA00022725"/>
    </source>
</evidence>
<dbReference type="Gene3D" id="1.20.1070.10">
    <property type="entry name" value="Rhodopsin 7-helix transmembrane proteins"/>
    <property type="match status" value="1"/>
</dbReference>
<proteinExistence type="inferred from homology"/>
<dbReference type="PROSITE" id="PS50262">
    <property type="entry name" value="G_PROTEIN_RECEP_F1_2"/>
    <property type="match status" value="1"/>
</dbReference>
<evidence type="ECO:0000256" key="11">
    <source>
        <dbReference type="ARBA" id="ARBA00023224"/>
    </source>
</evidence>
<feature type="transmembrane region" description="Helical" evidence="13">
    <location>
        <begin position="23"/>
        <end position="48"/>
    </location>
</feature>
<dbReference type="InterPro" id="IPR050516">
    <property type="entry name" value="Olfactory_GPCR"/>
</dbReference>
<keyword evidence="7 12" id="KW-0297">G-protein coupled receptor</keyword>
<evidence type="ECO:0000256" key="2">
    <source>
        <dbReference type="ARBA" id="ARBA00022475"/>
    </source>
</evidence>